<comment type="caution">
    <text evidence="1">The sequence shown here is derived from an EMBL/GenBank/DDBJ whole genome shotgun (WGS) entry which is preliminary data.</text>
</comment>
<protein>
    <recommendedName>
        <fullName evidence="3">N-terminal of MaoC-like dehydratase domain-containing protein</fullName>
    </recommendedName>
</protein>
<evidence type="ECO:0008006" key="3">
    <source>
        <dbReference type="Google" id="ProtNLM"/>
    </source>
</evidence>
<keyword evidence="2" id="KW-1185">Reference proteome</keyword>
<reference evidence="1 2" key="1">
    <citation type="submission" date="2018-10" db="EMBL/GenBank/DDBJ databases">
        <title>Bradyrhizobium sp. nov., isolated from effective nodules of peanut in China.</title>
        <authorList>
            <person name="Li Y."/>
        </authorList>
    </citation>
    <scope>NUCLEOTIDE SEQUENCE [LARGE SCALE GENOMIC DNA]</scope>
    <source>
        <strain evidence="1 2">CCBAU 51781</strain>
    </source>
</reference>
<organism evidence="1 2">
    <name type="scientific">Bradyrhizobium zhanjiangense</name>
    <dbReference type="NCBI Taxonomy" id="1325107"/>
    <lineage>
        <taxon>Bacteria</taxon>
        <taxon>Pseudomonadati</taxon>
        <taxon>Pseudomonadota</taxon>
        <taxon>Alphaproteobacteria</taxon>
        <taxon>Hyphomicrobiales</taxon>
        <taxon>Nitrobacteraceae</taxon>
        <taxon>Bradyrhizobium</taxon>
    </lineage>
</organism>
<sequence>MENTMAANAFDTEITETAEALIGPWRRPRQMLQAQTYDAHASIHDDATAQKLGFKGGTIEGPTHFSQFAPLGERLWGRAWFETGCLSAHYRSVCYEGEEVQAIQSKPLPATRQCQIQMVKRDGTEVLRGTASVGEPHAATALEARLGELKPLADPVILRDVKVAQTSRRQTVRMAFDQIMGDLYPFSLRQKLAVITENSPYYSGTDNPWRKPVIPMEMLSVLFQYRSKDDPLPAKGPAVGLFADQEIRLVQGPLFVDEDYEVEREVVALSGSRRTESAWAKTRVFDKAGTMVATMLLNMATLKESYAPYEDEYRRLYGAGG</sequence>
<proteinExistence type="predicted"/>
<accession>A0ABY0DNE9</accession>
<gene>
    <name evidence="1" type="ORF">EAS62_13370</name>
</gene>
<dbReference type="Proteomes" id="UP000289946">
    <property type="component" value="Unassembled WGS sequence"/>
</dbReference>
<evidence type="ECO:0000313" key="2">
    <source>
        <dbReference type="Proteomes" id="UP000289946"/>
    </source>
</evidence>
<dbReference type="EMBL" id="RDRA01000007">
    <property type="protein sequence ID" value="RXG95479.1"/>
    <property type="molecule type" value="Genomic_DNA"/>
</dbReference>
<name>A0ABY0DNE9_9BRAD</name>
<dbReference type="InterPro" id="IPR029069">
    <property type="entry name" value="HotDog_dom_sf"/>
</dbReference>
<dbReference type="SUPFAM" id="SSF54637">
    <property type="entry name" value="Thioesterase/thiol ester dehydrase-isomerase"/>
    <property type="match status" value="1"/>
</dbReference>
<evidence type="ECO:0000313" key="1">
    <source>
        <dbReference type="EMBL" id="RXG95479.1"/>
    </source>
</evidence>